<gene>
    <name evidence="1" type="ORF">NLG97_g10064</name>
</gene>
<name>A0ACC1QFJ3_9HYPO</name>
<accession>A0ACC1QFJ3</accession>
<organism evidence="1 2">
    <name type="scientific">Lecanicillium saksenae</name>
    <dbReference type="NCBI Taxonomy" id="468837"/>
    <lineage>
        <taxon>Eukaryota</taxon>
        <taxon>Fungi</taxon>
        <taxon>Dikarya</taxon>
        <taxon>Ascomycota</taxon>
        <taxon>Pezizomycotina</taxon>
        <taxon>Sordariomycetes</taxon>
        <taxon>Hypocreomycetidae</taxon>
        <taxon>Hypocreales</taxon>
        <taxon>Cordycipitaceae</taxon>
        <taxon>Lecanicillium</taxon>
    </lineage>
</organism>
<evidence type="ECO:0000313" key="1">
    <source>
        <dbReference type="EMBL" id="KAJ3473935.1"/>
    </source>
</evidence>
<dbReference type="Proteomes" id="UP001148737">
    <property type="component" value="Unassembled WGS sequence"/>
</dbReference>
<reference evidence="1" key="1">
    <citation type="submission" date="2022-07" db="EMBL/GenBank/DDBJ databases">
        <title>Genome Sequence of Lecanicillium saksenae.</title>
        <authorList>
            <person name="Buettner E."/>
        </authorList>
    </citation>
    <scope>NUCLEOTIDE SEQUENCE</scope>
    <source>
        <strain evidence="1">VT-O1</strain>
    </source>
</reference>
<keyword evidence="2" id="KW-1185">Reference proteome</keyword>
<proteinExistence type="predicted"/>
<sequence>MERVDTVYDIHGHCDAGSSDMPSNLLNNVPFDIVQAIVDHLSLPSLYFLTRTCSTLHSVPFGRLRLETKRTRQASKRKLLESLTDIARALDDAWVCQECAAIHNAQYTDTPHQRALACPRLHYIPLHRGPRRDSYRLHHHHVQLAVKYSRLENLTAAQQEYLKRLLAPHAWATYQTNAGDASGKVLVASFTVVPKIVNVRYLKKCTWVLSACLEKSTYRLMSALKFCCHMIETPVYQRRNGVVEMRPHFSRMNWVSAEMIRVSGITMGSCYFCATEFHIRRQAVGKKIILESWQDLGPEASIYNPYWRSAARYSRNMSMLDLAMMDQMVEPPLCASLLQTHEMYGEVFWLELLTNKAAQEEAEAQDNIQESWLLNLLEN</sequence>
<dbReference type="EMBL" id="JANAKD010002321">
    <property type="protein sequence ID" value="KAJ3473935.1"/>
    <property type="molecule type" value="Genomic_DNA"/>
</dbReference>
<comment type="caution">
    <text evidence="1">The sequence shown here is derived from an EMBL/GenBank/DDBJ whole genome shotgun (WGS) entry which is preliminary data.</text>
</comment>
<evidence type="ECO:0000313" key="2">
    <source>
        <dbReference type="Proteomes" id="UP001148737"/>
    </source>
</evidence>
<protein>
    <submittedName>
        <fullName evidence="1">Uncharacterized protein</fullName>
    </submittedName>
</protein>